<organism evidence="1">
    <name type="scientific">Lepeophtheirus salmonis</name>
    <name type="common">Salmon louse</name>
    <name type="synonym">Caligus salmonis</name>
    <dbReference type="NCBI Taxonomy" id="72036"/>
    <lineage>
        <taxon>Eukaryota</taxon>
        <taxon>Metazoa</taxon>
        <taxon>Ecdysozoa</taxon>
        <taxon>Arthropoda</taxon>
        <taxon>Crustacea</taxon>
        <taxon>Multicrustacea</taxon>
        <taxon>Hexanauplia</taxon>
        <taxon>Copepoda</taxon>
        <taxon>Siphonostomatoida</taxon>
        <taxon>Caligidae</taxon>
        <taxon>Lepeophtheirus</taxon>
    </lineage>
</organism>
<reference evidence="1" key="1">
    <citation type="submission" date="2014-05" db="EMBL/GenBank/DDBJ databases">
        <authorList>
            <person name="Chronopoulou M."/>
        </authorList>
    </citation>
    <scope>NUCLEOTIDE SEQUENCE</scope>
    <source>
        <tissue evidence="1">Whole organism</tissue>
    </source>
</reference>
<dbReference type="EMBL" id="HACA01003609">
    <property type="protein sequence ID" value="CDW20970.1"/>
    <property type="molecule type" value="Transcribed_RNA"/>
</dbReference>
<accession>A0A0K2T5A5</accession>
<protein>
    <submittedName>
        <fullName evidence="1">Uncharacterized protein</fullName>
    </submittedName>
</protein>
<sequence>MIWDTSLAFDHDLCRLSLTYLIHFSSTVTIRFRNGSIFFRLSSDSQMEIHSLFLHPAFSTTGQPVCGASFTYTTPERH</sequence>
<proteinExistence type="predicted"/>
<dbReference type="AlphaFoldDB" id="A0A0K2T5A5"/>
<name>A0A0K2T5A5_LEPSM</name>
<evidence type="ECO:0000313" key="1">
    <source>
        <dbReference type="EMBL" id="CDW20970.1"/>
    </source>
</evidence>